<dbReference type="eggNOG" id="KOG1716">
    <property type="taxonomic scope" value="Eukaryota"/>
</dbReference>
<dbReference type="PANTHER" id="PTHR46377:SF1">
    <property type="entry name" value="DUAL SPECIFICITY PROTEIN PHOSPHATASE 19"/>
    <property type="match status" value="1"/>
</dbReference>
<dbReference type="Gene3D" id="3.90.190.10">
    <property type="entry name" value="Protein tyrosine phosphatase superfamily"/>
    <property type="match status" value="1"/>
</dbReference>
<keyword evidence="3" id="KW-1185">Reference proteome</keyword>
<evidence type="ECO:0000259" key="1">
    <source>
        <dbReference type="PROSITE" id="PS50056"/>
    </source>
</evidence>
<dbReference type="OrthoDB" id="10252009at2759"/>
<dbReference type="CDD" id="cd14498">
    <property type="entry name" value="DSP"/>
    <property type="match status" value="1"/>
</dbReference>
<protein>
    <submittedName>
        <fullName evidence="2">Phosphatases II</fullName>
    </submittedName>
</protein>
<dbReference type="GeneID" id="18679322"/>
<dbReference type="InterPro" id="IPR016130">
    <property type="entry name" value="Tyr_Pase_AS"/>
</dbReference>
<dbReference type="RefSeq" id="XP_007272039.1">
    <property type="nucleotide sequence ID" value="XM_007271977.1"/>
</dbReference>
<sequence length="83" mass="9524">IDLEDDEHANVEKVLEETRQFIGEGTKGNNRIFVHCLFGLSRSALVVIDYLHRNKGLKMFNAFFLVATARPQINLNAGFKRYL</sequence>
<organism evidence="2 3">
    <name type="scientific">Fomitiporia mediterranea (strain MF3/22)</name>
    <name type="common">Grapevine white-rot fungus</name>
    <dbReference type="NCBI Taxonomy" id="694068"/>
    <lineage>
        <taxon>Eukaryota</taxon>
        <taxon>Fungi</taxon>
        <taxon>Dikarya</taxon>
        <taxon>Basidiomycota</taxon>
        <taxon>Agaricomycotina</taxon>
        <taxon>Agaricomycetes</taxon>
        <taxon>Hymenochaetales</taxon>
        <taxon>Hymenochaetaceae</taxon>
        <taxon>Fomitiporia</taxon>
    </lineage>
</organism>
<dbReference type="PANTHER" id="PTHR46377">
    <property type="entry name" value="DUAL SPECIFICITY PROTEIN PHOSPHATASE 19"/>
    <property type="match status" value="1"/>
</dbReference>
<feature type="domain" description="Tyrosine specific protein phosphatases" evidence="1">
    <location>
        <begin position="12"/>
        <end position="73"/>
    </location>
</feature>
<dbReference type="EMBL" id="JH717986">
    <property type="protein sequence ID" value="EJC97619.1"/>
    <property type="molecule type" value="Genomic_DNA"/>
</dbReference>
<accession>R7SJ25</accession>
<proteinExistence type="predicted"/>
<gene>
    <name evidence="2" type="ORF">FOMMEDRAFT_45556</name>
</gene>
<dbReference type="AlphaFoldDB" id="R7SJ25"/>
<dbReference type="Proteomes" id="UP000053630">
    <property type="component" value="Unassembled WGS sequence"/>
</dbReference>
<reference evidence="3" key="1">
    <citation type="journal article" date="2012" name="Science">
        <title>The Paleozoic origin of enzymatic lignin decomposition reconstructed from 31 fungal genomes.</title>
        <authorList>
            <person name="Floudas D."/>
            <person name="Binder M."/>
            <person name="Riley R."/>
            <person name="Barry K."/>
            <person name="Blanchette R.A."/>
            <person name="Henrissat B."/>
            <person name="Martinez A.T."/>
            <person name="Otillar R."/>
            <person name="Spatafora J.W."/>
            <person name="Yadav J.S."/>
            <person name="Aerts A."/>
            <person name="Benoit I."/>
            <person name="Boyd A."/>
            <person name="Carlson A."/>
            <person name="Copeland A."/>
            <person name="Coutinho P.M."/>
            <person name="de Vries R.P."/>
            <person name="Ferreira P."/>
            <person name="Findley K."/>
            <person name="Foster B."/>
            <person name="Gaskell J."/>
            <person name="Glotzer D."/>
            <person name="Gorecki P."/>
            <person name="Heitman J."/>
            <person name="Hesse C."/>
            <person name="Hori C."/>
            <person name="Igarashi K."/>
            <person name="Jurgens J.A."/>
            <person name="Kallen N."/>
            <person name="Kersten P."/>
            <person name="Kohler A."/>
            <person name="Kuees U."/>
            <person name="Kumar T.K.A."/>
            <person name="Kuo A."/>
            <person name="LaButti K."/>
            <person name="Larrondo L.F."/>
            <person name="Lindquist E."/>
            <person name="Ling A."/>
            <person name="Lombard V."/>
            <person name="Lucas S."/>
            <person name="Lundell T."/>
            <person name="Martin R."/>
            <person name="McLaughlin D.J."/>
            <person name="Morgenstern I."/>
            <person name="Morin E."/>
            <person name="Murat C."/>
            <person name="Nagy L.G."/>
            <person name="Nolan M."/>
            <person name="Ohm R.A."/>
            <person name="Patyshakuliyeva A."/>
            <person name="Rokas A."/>
            <person name="Ruiz-Duenas F.J."/>
            <person name="Sabat G."/>
            <person name="Salamov A."/>
            <person name="Samejima M."/>
            <person name="Schmutz J."/>
            <person name="Slot J.C."/>
            <person name="St John F."/>
            <person name="Stenlid J."/>
            <person name="Sun H."/>
            <person name="Sun S."/>
            <person name="Syed K."/>
            <person name="Tsang A."/>
            <person name="Wiebenga A."/>
            <person name="Young D."/>
            <person name="Pisabarro A."/>
            <person name="Eastwood D.C."/>
            <person name="Martin F."/>
            <person name="Cullen D."/>
            <person name="Grigoriev I.V."/>
            <person name="Hibbett D.S."/>
        </authorList>
    </citation>
    <scope>NUCLEOTIDE SEQUENCE [LARGE SCALE GENOMIC DNA]</scope>
    <source>
        <strain evidence="3">MF3/22</strain>
    </source>
</reference>
<dbReference type="InterPro" id="IPR000387">
    <property type="entry name" value="Tyr_Pase_dom"/>
</dbReference>
<dbReference type="GO" id="GO:0005737">
    <property type="term" value="C:cytoplasm"/>
    <property type="evidence" value="ECO:0007669"/>
    <property type="project" value="TreeGrafter"/>
</dbReference>
<feature type="non-terminal residue" evidence="2">
    <location>
        <position position="83"/>
    </location>
</feature>
<dbReference type="PROSITE" id="PS50056">
    <property type="entry name" value="TYR_PHOSPHATASE_2"/>
    <property type="match status" value="1"/>
</dbReference>
<dbReference type="InterPro" id="IPR000340">
    <property type="entry name" value="Dual-sp_phosphatase_cat-dom"/>
</dbReference>
<dbReference type="GO" id="GO:0008579">
    <property type="term" value="F:JUN kinase phosphatase activity"/>
    <property type="evidence" value="ECO:0007669"/>
    <property type="project" value="TreeGrafter"/>
</dbReference>
<dbReference type="KEGG" id="fme:FOMMEDRAFT_45556"/>
<feature type="non-terminal residue" evidence="2">
    <location>
        <position position="1"/>
    </location>
</feature>
<evidence type="ECO:0000313" key="3">
    <source>
        <dbReference type="Proteomes" id="UP000053630"/>
    </source>
</evidence>
<name>R7SJ25_FOMME</name>
<dbReference type="Pfam" id="PF00782">
    <property type="entry name" value="DSPc"/>
    <property type="match status" value="1"/>
</dbReference>
<dbReference type="InterPro" id="IPR029021">
    <property type="entry name" value="Prot-tyrosine_phosphatase-like"/>
</dbReference>
<dbReference type="PROSITE" id="PS00383">
    <property type="entry name" value="TYR_PHOSPHATASE_1"/>
    <property type="match status" value="1"/>
</dbReference>
<dbReference type="SUPFAM" id="SSF52799">
    <property type="entry name" value="(Phosphotyrosine protein) phosphatases II"/>
    <property type="match status" value="1"/>
</dbReference>
<evidence type="ECO:0000313" key="2">
    <source>
        <dbReference type="EMBL" id="EJC97619.1"/>
    </source>
</evidence>